<dbReference type="Proteomes" id="UP000255099">
    <property type="component" value="Unassembled WGS sequence"/>
</dbReference>
<dbReference type="Proteomes" id="UP000254799">
    <property type="component" value="Unassembled WGS sequence"/>
</dbReference>
<sequence length="139" mass="15782">MYGTREDLCRMLNEQYPAEAPLNLIIWTPADIEALADGMEYSFSEHDVRAVLERMDTIPEEQRLESGVSAGLVMALIDQVKENGQRVTVPVDLLETLLITAEQALWDREWTARDRNLPVPESVMRRLADTAKVRALLKS</sequence>
<dbReference type="EMBL" id="UGMD01000004">
    <property type="protein sequence ID" value="STY78781.1"/>
    <property type="molecule type" value="Genomic_DNA"/>
</dbReference>
<evidence type="ECO:0000313" key="3">
    <source>
        <dbReference type="EMBL" id="STW38613.1"/>
    </source>
</evidence>
<dbReference type="EMBL" id="UGLC01000003">
    <property type="protein sequence ID" value="STU47049.1"/>
    <property type="molecule type" value="Genomic_DNA"/>
</dbReference>
<dbReference type="Pfam" id="PF07128">
    <property type="entry name" value="DUF1380"/>
    <property type="match status" value="1"/>
</dbReference>
<gene>
    <name evidence="4" type="ORF">NCTC204_07111</name>
    <name evidence="2" type="ORF">NCTC8849_05852</name>
    <name evidence="3" type="ORF">NCTC9617_00127</name>
    <name evidence="1" type="ORF">NCTC9637_00365</name>
</gene>
<dbReference type="InterPro" id="IPR009811">
    <property type="entry name" value="DUF1380"/>
</dbReference>
<accession>A0A060VU46</accession>
<dbReference type="EMBL" id="UGNC01000003">
    <property type="protein sequence ID" value="STW38613.1"/>
    <property type="molecule type" value="Genomic_DNA"/>
</dbReference>
<name>A0A060VU46_KLEPN</name>
<evidence type="ECO:0000313" key="6">
    <source>
        <dbReference type="Proteomes" id="UP000255099"/>
    </source>
</evidence>
<dbReference type="AlphaFoldDB" id="A0A060VU46"/>
<protein>
    <submittedName>
        <fullName evidence="1">Protein of uncharacterized function (DUF1380)</fullName>
    </submittedName>
</protein>
<evidence type="ECO:0000313" key="4">
    <source>
        <dbReference type="EMBL" id="STY78781.1"/>
    </source>
</evidence>
<dbReference type="EMBL" id="UGLB01000002">
    <property type="protein sequence ID" value="STT45520.1"/>
    <property type="molecule type" value="Genomic_DNA"/>
</dbReference>
<evidence type="ECO:0000313" key="8">
    <source>
        <dbReference type="Proteomes" id="UP000255192"/>
    </source>
</evidence>
<evidence type="ECO:0000313" key="2">
    <source>
        <dbReference type="EMBL" id="STU47049.1"/>
    </source>
</evidence>
<evidence type="ECO:0000313" key="5">
    <source>
        <dbReference type="Proteomes" id="UP000254799"/>
    </source>
</evidence>
<dbReference type="RefSeq" id="WP_025861960.1">
    <property type="nucleotide sequence ID" value="NZ_CAAGTP010000005.1"/>
</dbReference>
<dbReference type="Proteomes" id="UP000255192">
    <property type="component" value="Unassembled WGS sequence"/>
</dbReference>
<evidence type="ECO:0000313" key="1">
    <source>
        <dbReference type="EMBL" id="STT45520.1"/>
    </source>
</evidence>
<reference evidence="5 6" key="1">
    <citation type="submission" date="2018-06" db="EMBL/GenBank/DDBJ databases">
        <authorList>
            <consortium name="Pathogen Informatics"/>
            <person name="Doyle S."/>
        </authorList>
    </citation>
    <scope>NUCLEOTIDE SEQUENCE [LARGE SCALE GENOMIC DNA]</scope>
    <source>
        <strain evidence="4 8">NCTC204</strain>
        <strain evidence="2 5">NCTC8849</strain>
        <strain evidence="3 7">NCTC9617</strain>
        <strain evidence="1 6">NCTC9637</strain>
    </source>
</reference>
<organism evidence="1 6">
    <name type="scientific">Klebsiella pneumoniae</name>
    <dbReference type="NCBI Taxonomy" id="573"/>
    <lineage>
        <taxon>Bacteria</taxon>
        <taxon>Pseudomonadati</taxon>
        <taxon>Pseudomonadota</taxon>
        <taxon>Gammaproteobacteria</taxon>
        <taxon>Enterobacterales</taxon>
        <taxon>Enterobacteriaceae</taxon>
        <taxon>Klebsiella/Raoultella group</taxon>
        <taxon>Klebsiella</taxon>
        <taxon>Klebsiella pneumoniae complex</taxon>
    </lineage>
</organism>
<evidence type="ECO:0000313" key="7">
    <source>
        <dbReference type="Proteomes" id="UP000255167"/>
    </source>
</evidence>
<proteinExistence type="predicted"/>
<dbReference type="Proteomes" id="UP000255167">
    <property type="component" value="Unassembled WGS sequence"/>
</dbReference>